<evidence type="ECO:0000259" key="1">
    <source>
        <dbReference type="Pfam" id="PF03102"/>
    </source>
</evidence>
<dbReference type="STRING" id="370979.SAMN05443663_104336"/>
<dbReference type="GO" id="GO:0016051">
    <property type="term" value="P:carbohydrate biosynthetic process"/>
    <property type="evidence" value="ECO:0007669"/>
    <property type="project" value="InterPro"/>
</dbReference>
<dbReference type="EMBL" id="FQWC01000004">
    <property type="protein sequence ID" value="SHG94784.1"/>
    <property type="molecule type" value="Genomic_DNA"/>
</dbReference>
<evidence type="ECO:0000313" key="3">
    <source>
        <dbReference type="Proteomes" id="UP000184071"/>
    </source>
</evidence>
<dbReference type="InterPro" id="IPR003329">
    <property type="entry name" value="Cytidylyl_trans"/>
</dbReference>
<dbReference type="InterPro" id="IPR029044">
    <property type="entry name" value="Nucleotide-diphossugar_trans"/>
</dbReference>
<keyword evidence="3" id="KW-1185">Reference proteome</keyword>
<reference evidence="3" key="1">
    <citation type="submission" date="2016-11" db="EMBL/GenBank/DDBJ databases">
        <authorList>
            <person name="Varghese N."/>
            <person name="Submissions S."/>
        </authorList>
    </citation>
    <scope>NUCLEOTIDE SEQUENCE [LARGE SCALE GENOMIC DNA]</scope>
    <source>
        <strain evidence="3">DSM 17963</strain>
    </source>
</reference>
<dbReference type="PANTHER" id="PTHR42866">
    <property type="entry name" value="3-DEOXY-MANNO-OCTULOSONATE CYTIDYLYLTRANSFERASE"/>
    <property type="match status" value="1"/>
</dbReference>
<evidence type="ECO:0000313" key="2">
    <source>
        <dbReference type="EMBL" id="SHG94784.1"/>
    </source>
</evidence>
<feature type="domain" description="PseI/NeuA/B-like" evidence="1">
    <location>
        <begin position="51"/>
        <end position="255"/>
    </location>
</feature>
<sequence length="590" mass="67689">MAYTIIEVANTHGGDIKYIKSLVSQFSVFKENFGIKFQPLHPDKLATKDFEWHSVYEELLFNSSEWNDIINLAKETKDVWLDIFDEYGVQILEENHSKIYGIKLQVSVLFNYAVLNALSKINLSDKKLIINVASLDLNEIEYFLNKYEENLNPEEILIEVGFQGYPTLLQDSGISKINKVKNTFSKKVVFADHVDRESDYAIWLPALAIASGADIVEKHVLLENAETKYDMYSSLGFSQFTKMIEVINNYEDLLKAEFINDRELLYLEKSIMKPLLKEAKEKGQYLSINEDFEFKRSGKNGLNSKQIKDLISAFHLLSVSKDKGETLQREDFKKANIAVIIACRLKSTRLKEKALLKIGDLTSVELCIKNACKFENVSNVILATSNLESDLSLKDYTYNESVVFHQGDPEDVIQRYLDITRKLKIDVVIRVTADCPFIDNEICEILLKSHFENGADYTAAKDAAVGTNIEIINVQAMEKVKSYFPSADYSEYMTWYFINNPEYFKINLVDLPKSLIRDYRLTLDYDEDIILFNKIHDNLSSTGNYTIKDIFNLLDSNPELPEINGHIKLKYKTDQSLIDTLNANTKIKSS</sequence>
<keyword evidence="2" id="KW-0548">Nucleotidyltransferase</keyword>
<dbReference type="AlphaFoldDB" id="A0A1M5NYY3"/>
<dbReference type="Gene3D" id="3.90.550.10">
    <property type="entry name" value="Spore Coat Polysaccharide Biosynthesis Protein SpsA, Chain A"/>
    <property type="match status" value="1"/>
</dbReference>
<accession>A0A1M5NYY3</accession>
<dbReference type="Pfam" id="PF02348">
    <property type="entry name" value="CTP_transf_3"/>
    <property type="match status" value="1"/>
</dbReference>
<dbReference type="RefSeq" id="WP_073416410.1">
    <property type="nucleotide sequence ID" value="NZ_FQWC01000004.1"/>
</dbReference>
<organism evidence="2 3">
    <name type="scientific">Flavobacterium defluvii</name>
    <dbReference type="NCBI Taxonomy" id="370979"/>
    <lineage>
        <taxon>Bacteria</taxon>
        <taxon>Pseudomonadati</taxon>
        <taxon>Bacteroidota</taxon>
        <taxon>Flavobacteriia</taxon>
        <taxon>Flavobacteriales</taxon>
        <taxon>Flavobacteriaceae</taxon>
        <taxon>Flavobacterium</taxon>
    </lineage>
</organism>
<dbReference type="Pfam" id="PF03102">
    <property type="entry name" value="NeuB"/>
    <property type="match status" value="1"/>
</dbReference>
<dbReference type="SUPFAM" id="SSF51569">
    <property type="entry name" value="Aldolase"/>
    <property type="match status" value="1"/>
</dbReference>
<dbReference type="PANTHER" id="PTHR42866:SF1">
    <property type="entry name" value="SPORE COAT POLYSACCHARIDE BIOSYNTHESIS PROTEIN SPSF"/>
    <property type="match status" value="1"/>
</dbReference>
<gene>
    <name evidence="2" type="ORF">SAMN05443663_104336</name>
</gene>
<dbReference type="SUPFAM" id="SSF53448">
    <property type="entry name" value="Nucleotide-diphospho-sugar transferases"/>
    <property type="match status" value="1"/>
</dbReference>
<dbReference type="Proteomes" id="UP000184071">
    <property type="component" value="Unassembled WGS sequence"/>
</dbReference>
<protein>
    <submittedName>
        <fullName evidence="2">Spore coat polysaccharide biosynthesis protein SpsF, cytidylyltransferase family</fullName>
    </submittedName>
</protein>
<name>A0A1M5NYY3_9FLAO</name>
<dbReference type="InterPro" id="IPR013132">
    <property type="entry name" value="PseI/NeuA/B-like_N"/>
</dbReference>
<dbReference type="GO" id="GO:0005829">
    <property type="term" value="C:cytosol"/>
    <property type="evidence" value="ECO:0007669"/>
    <property type="project" value="TreeGrafter"/>
</dbReference>
<dbReference type="InterPro" id="IPR013785">
    <property type="entry name" value="Aldolase_TIM"/>
</dbReference>
<dbReference type="Gene3D" id="3.20.20.70">
    <property type="entry name" value="Aldolase class I"/>
    <property type="match status" value="1"/>
</dbReference>
<dbReference type="GO" id="GO:0016779">
    <property type="term" value="F:nucleotidyltransferase activity"/>
    <property type="evidence" value="ECO:0007669"/>
    <property type="project" value="UniProtKB-KW"/>
</dbReference>
<proteinExistence type="predicted"/>
<keyword evidence="2" id="KW-0808">Transferase</keyword>
<dbReference type="OrthoDB" id="9815559at2"/>